<feature type="signal peptide" evidence="3">
    <location>
        <begin position="1"/>
        <end position="38"/>
    </location>
</feature>
<feature type="transmembrane region" description="Helical" evidence="2">
    <location>
        <begin position="267"/>
        <end position="288"/>
    </location>
</feature>
<evidence type="ECO:0000256" key="2">
    <source>
        <dbReference type="SAM" id="Phobius"/>
    </source>
</evidence>
<reference evidence="4" key="1">
    <citation type="submission" date="2023-05" db="EMBL/GenBank/DDBJ databases">
        <title>Streptantibioticus silvisoli sp. nov., acidotolerant actinomycetes 1 from pine litter.</title>
        <authorList>
            <person name="Swiecimska M."/>
            <person name="Golinska P."/>
            <person name="Sangal V."/>
            <person name="Wachnowicz B."/>
            <person name="Goodfellow M."/>
        </authorList>
    </citation>
    <scope>NUCLEOTIDE SEQUENCE</scope>
    <source>
        <strain evidence="4">SL13</strain>
    </source>
</reference>
<keyword evidence="2" id="KW-1133">Transmembrane helix</keyword>
<evidence type="ECO:0000256" key="3">
    <source>
        <dbReference type="SAM" id="SignalP"/>
    </source>
</evidence>
<feature type="compositionally biased region" description="Polar residues" evidence="1">
    <location>
        <begin position="443"/>
        <end position="453"/>
    </location>
</feature>
<keyword evidence="2" id="KW-0812">Transmembrane</keyword>
<keyword evidence="2" id="KW-0472">Membrane</keyword>
<dbReference type="EMBL" id="JABXJJ020000019">
    <property type="protein sequence ID" value="MDI5971017.1"/>
    <property type="molecule type" value="Genomic_DNA"/>
</dbReference>
<sequence length="698" mass="73962">MRGVVAGGHRLGRGVVRFVVVALAVLALAMAAVPRAPAADRTAAPPTPASQDEKLAQLLRQDPVYVSDQLPRSVPRSWQPKFAALARRTGVPTYVLVLPSLLSMDDSLLAGVHDRLGKPGLYVLMSDGSDLQAVAFGVNADADDAETVATFSTPYDASPLRLFQTFVDTVREGAAKAGSQADALEARMDKAHSKDGDGLVPPAYISDDDRDNQSFNTGALMLGAPLFVLLFGLYAIRLLRRRRRPAPHLLAKAPGRSGRLRTSLPRLAVVVVAAALAAAIGLIAPHVYDQTLDGPLVRPTHADLSARIDRVAAGLAHDPVYLDPESPSPFTGAQLTELEHRIAAFTPGQVYVAAVPMDLDDESMADPDAFLTALHRAVGKPGVYTVADTATGELGVDSWGLKLEPYPVPESITDIPVHDSDDHGFPQRYDRLMTFLGKVPHASQPTDNANDTSPEPLDDQHLAPLFSGEFGDGLTGGAGCVLILFLAVVACVALGRRLARARRARLEVPEAWTGLPSGVVPPSEAPAAPSAATLRRWAQHAVDALVAEFAAGDAAGRHPAAYECLDAALLLVDRAPNGRIGEHLAPADLVAAIVLATAGQEEVAGRSVKHVCEVNPLHGRATGRRTVRPAGRPARQTWVCAPCQARLRRSAADLADRWLRLPAKHGTTPYEQAPGALPHVSDGIAGLIAKVKEYAHVQ</sequence>
<dbReference type="AlphaFoldDB" id="A0AA90HAD4"/>
<feature type="transmembrane region" description="Helical" evidence="2">
    <location>
        <begin position="218"/>
        <end position="236"/>
    </location>
</feature>
<organism evidence="4">
    <name type="scientific">Streptantibioticus silvisoli</name>
    <dbReference type="NCBI Taxonomy" id="2705255"/>
    <lineage>
        <taxon>Bacteria</taxon>
        <taxon>Bacillati</taxon>
        <taxon>Actinomycetota</taxon>
        <taxon>Actinomycetes</taxon>
        <taxon>Kitasatosporales</taxon>
        <taxon>Streptomycetaceae</taxon>
        <taxon>Streptantibioticus</taxon>
    </lineage>
</organism>
<proteinExistence type="predicted"/>
<evidence type="ECO:0000313" key="4">
    <source>
        <dbReference type="EMBL" id="MDI5971017.1"/>
    </source>
</evidence>
<protein>
    <recommendedName>
        <fullName evidence="5">TPM domain-containing protein</fullName>
    </recommendedName>
</protein>
<name>A0AA90HAD4_9ACTN</name>
<feature type="chain" id="PRO_5041675151" description="TPM domain-containing protein" evidence="3">
    <location>
        <begin position="39"/>
        <end position="698"/>
    </location>
</feature>
<feature type="region of interest" description="Disordered" evidence="1">
    <location>
        <begin position="440"/>
        <end position="461"/>
    </location>
</feature>
<evidence type="ECO:0000256" key="1">
    <source>
        <dbReference type="SAM" id="MobiDB-lite"/>
    </source>
</evidence>
<accession>A0AA90HAD4</accession>
<dbReference type="RefSeq" id="WP_271314070.1">
    <property type="nucleotide sequence ID" value="NZ_JABXJJ020000019.1"/>
</dbReference>
<evidence type="ECO:0008006" key="5">
    <source>
        <dbReference type="Google" id="ProtNLM"/>
    </source>
</evidence>
<keyword evidence="3" id="KW-0732">Signal</keyword>
<gene>
    <name evidence="4" type="ORF">POF50_016985</name>
</gene>
<comment type="caution">
    <text evidence="4">The sequence shown here is derived from an EMBL/GenBank/DDBJ whole genome shotgun (WGS) entry which is preliminary data.</text>
</comment>
<feature type="transmembrane region" description="Helical" evidence="2">
    <location>
        <begin position="474"/>
        <end position="495"/>
    </location>
</feature>